<dbReference type="InterPro" id="IPR028098">
    <property type="entry name" value="Glyco_trans_4-like_N"/>
</dbReference>
<keyword evidence="5" id="KW-1185">Reference proteome</keyword>
<accession>I4CBJ8</accession>
<evidence type="ECO:0000313" key="5">
    <source>
        <dbReference type="Proteomes" id="UP000006055"/>
    </source>
</evidence>
<evidence type="ECO:0000259" key="2">
    <source>
        <dbReference type="Pfam" id="PF00534"/>
    </source>
</evidence>
<dbReference type="Proteomes" id="UP000006055">
    <property type="component" value="Chromosome"/>
</dbReference>
<dbReference type="AlphaFoldDB" id="I4CBJ8"/>
<dbReference type="PATRIC" id="fig|706587.4.peg.4883"/>
<dbReference type="eggNOG" id="COG0438">
    <property type="taxonomic scope" value="Bacteria"/>
</dbReference>
<protein>
    <submittedName>
        <fullName evidence="4">Glycosyltransferase</fullName>
    </submittedName>
</protein>
<keyword evidence="1 4" id="KW-0808">Transferase</keyword>
<dbReference type="SUPFAM" id="SSF53756">
    <property type="entry name" value="UDP-Glycosyltransferase/glycogen phosphorylase"/>
    <property type="match status" value="1"/>
</dbReference>
<evidence type="ECO:0000313" key="4">
    <source>
        <dbReference type="EMBL" id="AFM26939.1"/>
    </source>
</evidence>
<dbReference type="Gene3D" id="3.40.50.2000">
    <property type="entry name" value="Glycogen Phosphorylase B"/>
    <property type="match status" value="2"/>
</dbReference>
<feature type="domain" description="Glycosyltransferase subfamily 4-like N-terminal" evidence="3">
    <location>
        <begin position="23"/>
        <end position="158"/>
    </location>
</feature>
<reference evidence="5" key="1">
    <citation type="submission" date="2012-06" db="EMBL/GenBank/DDBJ databases">
        <title>Complete sequence of chromosome of Desulfomonile tiedjei DSM 6799.</title>
        <authorList>
            <person name="Lucas S."/>
            <person name="Copeland A."/>
            <person name="Lapidus A."/>
            <person name="Glavina del Rio T."/>
            <person name="Dalin E."/>
            <person name="Tice H."/>
            <person name="Bruce D."/>
            <person name="Goodwin L."/>
            <person name="Pitluck S."/>
            <person name="Peters L."/>
            <person name="Ovchinnikova G."/>
            <person name="Zeytun A."/>
            <person name="Lu M."/>
            <person name="Kyrpides N."/>
            <person name="Mavromatis K."/>
            <person name="Ivanova N."/>
            <person name="Brettin T."/>
            <person name="Detter J.C."/>
            <person name="Han C."/>
            <person name="Larimer F."/>
            <person name="Land M."/>
            <person name="Hauser L."/>
            <person name="Markowitz V."/>
            <person name="Cheng J.-F."/>
            <person name="Hugenholtz P."/>
            <person name="Woyke T."/>
            <person name="Wu D."/>
            <person name="Spring S."/>
            <person name="Schroeder M."/>
            <person name="Brambilla E."/>
            <person name="Klenk H.-P."/>
            <person name="Eisen J.A."/>
        </authorList>
    </citation>
    <scope>NUCLEOTIDE SEQUENCE [LARGE SCALE GENOMIC DNA]</scope>
    <source>
        <strain evidence="5">ATCC 49306 / DSM 6799 / DCB-1</strain>
    </source>
</reference>
<name>I4CBJ8_DESTA</name>
<gene>
    <name evidence="4" type="ordered locus">Desti_4305</name>
</gene>
<proteinExistence type="predicted"/>
<dbReference type="GO" id="GO:0009103">
    <property type="term" value="P:lipopolysaccharide biosynthetic process"/>
    <property type="evidence" value="ECO:0007669"/>
    <property type="project" value="TreeGrafter"/>
</dbReference>
<dbReference type="InterPro" id="IPR001296">
    <property type="entry name" value="Glyco_trans_1"/>
</dbReference>
<evidence type="ECO:0000259" key="3">
    <source>
        <dbReference type="Pfam" id="PF13439"/>
    </source>
</evidence>
<dbReference type="EMBL" id="CP003360">
    <property type="protein sequence ID" value="AFM26939.1"/>
    <property type="molecule type" value="Genomic_DNA"/>
</dbReference>
<dbReference type="Pfam" id="PF13439">
    <property type="entry name" value="Glyco_transf_4"/>
    <property type="match status" value="1"/>
</dbReference>
<dbReference type="GO" id="GO:0016757">
    <property type="term" value="F:glycosyltransferase activity"/>
    <property type="evidence" value="ECO:0007669"/>
    <property type="project" value="InterPro"/>
</dbReference>
<sequence length="370" mass="41962">MATKVIHLTSVHRCDDPRIYERQCRTLARAGYEVILIAPDCHDRVKEGVCLRGVPKANGRLRRMLGTVYQVYRSGVRENGELYHLHDPELLGPAILLRMQGKKIIFDFHESLAAQVSTKPWVMSRLRLAAATFATFVEKLAIIVSNRVIAATPVIARSFPRNKTSVVMNYPILKEFNPTSCLPYSRRPPWIGYVGALTEIRGVKEMVTAMDLLPSHLKAKLFLVGTFKPFDFENEVTQIPGWNYVDYAGYQPRKSVVDILGQCRVGLVMLHPTPNYLESYPIKLYEYMAAGLPIIASDFPFWRKIIEDVGCGLLADPLDPGSIADRIQWILAHPKEAEKMGKRGLAAVQTRFNWNLEIPNLLRVYEEVLQ</sequence>
<dbReference type="RefSeq" id="WP_014812059.1">
    <property type="nucleotide sequence ID" value="NC_018025.1"/>
</dbReference>
<dbReference type="KEGG" id="dti:Desti_4305"/>
<dbReference type="Pfam" id="PF00534">
    <property type="entry name" value="Glycos_transf_1"/>
    <property type="match status" value="1"/>
</dbReference>
<dbReference type="PANTHER" id="PTHR46401:SF2">
    <property type="entry name" value="GLYCOSYLTRANSFERASE WBBK-RELATED"/>
    <property type="match status" value="1"/>
</dbReference>
<dbReference type="CDD" id="cd03794">
    <property type="entry name" value="GT4_WbuB-like"/>
    <property type="match status" value="1"/>
</dbReference>
<dbReference type="OrthoDB" id="5449954at2"/>
<feature type="domain" description="Glycosyl transferase family 1" evidence="2">
    <location>
        <begin position="188"/>
        <end position="344"/>
    </location>
</feature>
<dbReference type="STRING" id="706587.Desti_4305"/>
<dbReference type="HOGENOM" id="CLU_009583_36_1_7"/>
<evidence type="ECO:0000256" key="1">
    <source>
        <dbReference type="ARBA" id="ARBA00022679"/>
    </source>
</evidence>
<organism evidence="4 5">
    <name type="scientific">Desulfomonile tiedjei (strain ATCC 49306 / DSM 6799 / DCB-1)</name>
    <dbReference type="NCBI Taxonomy" id="706587"/>
    <lineage>
        <taxon>Bacteria</taxon>
        <taxon>Pseudomonadati</taxon>
        <taxon>Thermodesulfobacteriota</taxon>
        <taxon>Desulfomonilia</taxon>
        <taxon>Desulfomonilales</taxon>
        <taxon>Desulfomonilaceae</taxon>
        <taxon>Desulfomonile</taxon>
    </lineage>
</organism>
<dbReference type="PANTHER" id="PTHR46401">
    <property type="entry name" value="GLYCOSYLTRANSFERASE WBBK-RELATED"/>
    <property type="match status" value="1"/>
</dbReference>